<evidence type="ECO:0000256" key="2">
    <source>
        <dbReference type="ARBA" id="ARBA00022692"/>
    </source>
</evidence>
<keyword evidence="5 7" id="KW-1133">Transmembrane helix</keyword>
<keyword evidence="2 7" id="KW-0812">Transmembrane</keyword>
<dbReference type="RefSeq" id="WP_125649256.1">
    <property type="nucleotide sequence ID" value="NZ_JBHTOH010000030.1"/>
</dbReference>
<feature type="domain" description="ABC transmembrane type-1" evidence="9">
    <location>
        <begin position="27"/>
        <end position="302"/>
    </location>
</feature>
<dbReference type="Gene3D" id="1.20.1560.10">
    <property type="entry name" value="ABC transporter type 1, transmembrane domain"/>
    <property type="match status" value="1"/>
</dbReference>
<feature type="transmembrane region" description="Helical" evidence="7">
    <location>
        <begin position="60"/>
        <end position="80"/>
    </location>
</feature>
<evidence type="ECO:0000313" key="11">
    <source>
        <dbReference type="Proteomes" id="UP001597191"/>
    </source>
</evidence>
<evidence type="ECO:0000256" key="6">
    <source>
        <dbReference type="ARBA" id="ARBA00023136"/>
    </source>
</evidence>
<gene>
    <name evidence="10" type="ORF">ACFQ4R_04765</name>
</gene>
<dbReference type="InterPro" id="IPR003439">
    <property type="entry name" value="ABC_transporter-like_ATP-bd"/>
</dbReference>
<keyword evidence="6 7" id="KW-0472">Membrane</keyword>
<dbReference type="SMART" id="SM00382">
    <property type="entry name" value="AAA"/>
    <property type="match status" value="1"/>
</dbReference>
<dbReference type="Proteomes" id="UP001597191">
    <property type="component" value="Unassembled WGS sequence"/>
</dbReference>
<feature type="transmembrane region" description="Helical" evidence="7">
    <location>
        <begin position="24"/>
        <end position="48"/>
    </location>
</feature>
<dbReference type="InterPro" id="IPR027417">
    <property type="entry name" value="P-loop_NTPase"/>
</dbReference>
<dbReference type="InterPro" id="IPR011527">
    <property type="entry name" value="ABC1_TM_dom"/>
</dbReference>
<evidence type="ECO:0000256" key="7">
    <source>
        <dbReference type="SAM" id="Phobius"/>
    </source>
</evidence>
<feature type="domain" description="ABC transporter" evidence="8">
    <location>
        <begin position="334"/>
        <end position="559"/>
    </location>
</feature>
<dbReference type="InterPro" id="IPR025662">
    <property type="entry name" value="Sigma_54_int_dom_ATP-bd_1"/>
</dbReference>
<keyword evidence="3" id="KW-0547">Nucleotide-binding</keyword>
<evidence type="ECO:0000313" key="10">
    <source>
        <dbReference type="EMBL" id="MFD1410922.1"/>
    </source>
</evidence>
<dbReference type="SUPFAM" id="SSF52540">
    <property type="entry name" value="P-loop containing nucleoside triphosphate hydrolases"/>
    <property type="match status" value="1"/>
</dbReference>
<dbReference type="CDD" id="cd03228">
    <property type="entry name" value="ABCC_MRP_Like"/>
    <property type="match status" value="1"/>
</dbReference>
<evidence type="ECO:0000256" key="4">
    <source>
        <dbReference type="ARBA" id="ARBA00022840"/>
    </source>
</evidence>
<sequence length="566" mass="63159">MTTQPELPTIGISDLFNRVHKTKFIYLAIVTVINSFISLTFALITTWASQMGKTSTVGDVLLFCAKGLVLYLVVYLGLYLTEVVTNSILKEACVSLELDCMQHYLNSTTMTEDEIVSLVSQDVRMIRESFYGPILTLPTYILRAVIPIGYLLMQNFWVGLCFTVGALLMMIPQHFMAHQIAALGNGFSNQREVSLAAAIDVAKGRSTINNNQAQPFFMSFLTKKFVATESSEQLLHNRQALMFSLSGPLKGIADVVPFAIGIYLMHLNPALTIILLVAMLGTADTLKGQFQQLIYLTGDLLETKEVRRKFGRVLTPKIDLGRTVSEPTTQFDQLVVTNVSQQFDNQQLFTAVNFQIKANDKVLLTGESGTGKSTLLALLMQNRIPDSGKIYLLQGDQKIADFHDAIALISQRPHIFNLTVRDNVLLGKIYSDSEVLSMLKKVKLDTQLGPDPLNFEITGNGANISGGQQIKLEIARALIARKQIILADEITANLDRPTAKMIRDLLLRLPVTVVEVAHHYSDLSYYNLILHLENHSVISQKNHYNSAMIKEDGFNDDYYREKSRAK</sequence>
<evidence type="ECO:0000259" key="9">
    <source>
        <dbReference type="PROSITE" id="PS50929"/>
    </source>
</evidence>
<dbReference type="InterPro" id="IPR039421">
    <property type="entry name" value="Type_1_exporter"/>
</dbReference>
<feature type="transmembrane region" description="Helical" evidence="7">
    <location>
        <begin position="156"/>
        <end position="175"/>
    </location>
</feature>
<dbReference type="EMBL" id="JBHTOH010000030">
    <property type="protein sequence ID" value="MFD1410922.1"/>
    <property type="molecule type" value="Genomic_DNA"/>
</dbReference>
<proteinExistence type="predicted"/>
<evidence type="ECO:0000256" key="5">
    <source>
        <dbReference type="ARBA" id="ARBA00022989"/>
    </source>
</evidence>
<accession>A0ABW4BL06</accession>
<dbReference type="SUPFAM" id="SSF90123">
    <property type="entry name" value="ABC transporter transmembrane region"/>
    <property type="match status" value="1"/>
</dbReference>
<evidence type="ECO:0000259" key="8">
    <source>
        <dbReference type="PROSITE" id="PS50893"/>
    </source>
</evidence>
<feature type="transmembrane region" description="Helical" evidence="7">
    <location>
        <begin position="130"/>
        <end position="150"/>
    </location>
</feature>
<dbReference type="GO" id="GO:0005524">
    <property type="term" value="F:ATP binding"/>
    <property type="evidence" value="ECO:0007669"/>
    <property type="project" value="UniProtKB-KW"/>
</dbReference>
<dbReference type="Gene3D" id="3.40.50.300">
    <property type="entry name" value="P-loop containing nucleotide triphosphate hydrolases"/>
    <property type="match status" value="1"/>
</dbReference>
<evidence type="ECO:0000256" key="1">
    <source>
        <dbReference type="ARBA" id="ARBA00004651"/>
    </source>
</evidence>
<comment type="caution">
    <text evidence="10">The sequence shown here is derived from an EMBL/GenBank/DDBJ whole genome shotgun (WGS) entry which is preliminary data.</text>
</comment>
<reference evidence="11" key="1">
    <citation type="journal article" date="2019" name="Int. J. Syst. Evol. Microbiol.">
        <title>The Global Catalogue of Microorganisms (GCM) 10K type strain sequencing project: providing services to taxonomists for standard genome sequencing and annotation.</title>
        <authorList>
            <consortium name="The Broad Institute Genomics Platform"/>
            <consortium name="The Broad Institute Genome Sequencing Center for Infectious Disease"/>
            <person name="Wu L."/>
            <person name="Ma J."/>
        </authorList>
    </citation>
    <scope>NUCLEOTIDE SEQUENCE [LARGE SCALE GENOMIC DNA]</scope>
    <source>
        <strain evidence="11">CCM 8937</strain>
    </source>
</reference>
<keyword evidence="4 10" id="KW-0067">ATP-binding</keyword>
<dbReference type="PANTHER" id="PTHR24221">
    <property type="entry name" value="ATP-BINDING CASSETTE SUB-FAMILY B"/>
    <property type="match status" value="1"/>
</dbReference>
<dbReference type="PANTHER" id="PTHR24221:SF654">
    <property type="entry name" value="ATP-BINDING CASSETTE SUB-FAMILY B MEMBER 6"/>
    <property type="match status" value="1"/>
</dbReference>
<dbReference type="InterPro" id="IPR003593">
    <property type="entry name" value="AAA+_ATPase"/>
</dbReference>
<comment type="subcellular location">
    <subcellularLocation>
        <location evidence="1">Cell membrane</location>
        <topology evidence="1">Multi-pass membrane protein</topology>
    </subcellularLocation>
</comment>
<keyword evidence="11" id="KW-1185">Reference proteome</keyword>
<dbReference type="PROSITE" id="PS50893">
    <property type="entry name" value="ABC_TRANSPORTER_2"/>
    <property type="match status" value="1"/>
</dbReference>
<dbReference type="PROSITE" id="PS50929">
    <property type="entry name" value="ABC_TM1F"/>
    <property type="match status" value="1"/>
</dbReference>
<dbReference type="InterPro" id="IPR036640">
    <property type="entry name" value="ABC1_TM_sf"/>
</dbReference>
<dbReference type="PROSITE" id="PS00675">
    <property type="entry name" value="SIGMA54_INTERACT_1"/>
    <property type="match status" value="1"/>
</dbReference>
<organism evidence="10 11">
    <name type="scientific">Lapidilactobacillus gannanensis</name>
    <dbReference type="NCBI Taxonomy" id="2486002"/>
    <lineage>
        <taxon>Bacteria</taxon>
        <taxon>Bacillati</taxon>
        <taxon>Bacillota</taxon>
        <taxon>Bacilli</taxon>
        <taxon>Lactobacillales</taxon>
        <taxon>Lactobacillaceae</taxon>
        <taxon>Lapidilactobacillus</taxon>
    </lineage>
</organism>
<protein>
    <submittedName>
        <fullName evidence="10">ATP-binding cassette domain-containing protein</fullName>
    </submittedName>
</protein>
<dbReference type="Pfam" id="PF00005">
    <property type="entry name" value="ABC_tran"/>
    <property type="match status" value="1"/>
</dbReference>
<name>A0ABW4BL06_9LACO</name>
<feature type="transmembrane region" description="Helical" evidence="7">
    <location>
        <begin position="255"/>
        <end position="281"/>
    </location>
</feature>
<evidence type="ECO:0000256" key="3">
    <source>
        <dbReference type="ARBA" id="ARBA00022741"/>
    </source>
</evidence>